<accession>A0A9Q3HMP0</accession>
<dbReference type="Proteomes" id="UP000765509">
    <property type="component" value="Unassembled WGS sequence"/>
</dbReference>
<feature type="region of interest" description="Disordered" evidence="1">
    <location>
        <begin position="46"/>
        <end position="116"/>
    </location>
</feature>
<comment type="caution">
    <text evidence="2">The sequence shown here is derived from an EMBL/GenBank/DDBJ whole genome shotgun (WGS) entry which is preliminary data.</text>
</comment>
<dbReference type="AlphaFoldDB" id="A0A9Q3HMP0"/>
<name>A0A9Q3HMP0_9BASI</name>
<proteinExistence type="predicted"/>
<feature type="compositionally biased region" description="Polar residues" evidence="1">
    <location>
        <begin position="60"/>
        <end position="102"/>
    </location>
</feature>
<evidence type="ECO:0000313" key="2">
    <source>
        <dbReference type="EMBL" id="MBW0509787.1"/>
    </source>
</evidence>
<sequence>SGHIRESLDGLIKTVSNHNHINLDHKDEVNLTKKSQFTQLILQSTISNPKEPKEDHLPKSCSQLSSPQKFSLNLQNQPQSTSASPSLTLFTSPNNPLQLTTINPTSKSSSSNHKHSPSLLYFQNRNRCSNSLLDCLTKSLNSATISDCLIPSNSNQFNYNHNSQYSNQSQHDQIIANTHTNSSSMTPIDFLQKSHQPMPFLDQAPDITSLQPLPISFSTFNSSNHSESENKSSNRKSSLHRHKSSLESHHYSPLLVSRPIYKENRCTITI</sequence>
<dbReference type="EMBL" id="AVOT02021156">
    <property type="protein sequence ID" value="MBW0509787.1"/>
    <property type="molecule type" value="Genomic_DNA"/>
</dbReference>
<organism evidence="2 3">
    <name type="scientific">Austropuccinia psidii MF-1</name>
    <dbReference type="NCBI Taxonomy" id="1389203"/>
    <lineage>
        <taxon>Eukaryota</taxon>
        <taxon>Fungi</taxon>
        <taxon>Dikarya</taxon>
        <taxon>Basidiomycota</taxon>
        <taxon>Pucciniomycotina</taxon>
        <taxon>Pucciniomycetes</taxon>
        <taxon>Pucciniales</taxon>
        <taxon>Sphaerophragmiaceae</taxon>
        <taxon>Austropuccinia</taxon>
    </lineage>
</organism>
<reference evidence="2" key="1">
    <citation type="submission" date="2021-03" db="EMBL/GenBank/DDBJ databases">
        <title>Draft genome sequence of rust myrtle Austropuccinia psidii MF-1, a brazilian biotype.</title>
        <authorList>
            <person name="Quecine M.C."/>
            <person name="Pachon D.M.R."/>
            <person name="Bonatelli M.L."/>
            <person name="Correr F.H."/>
            <person name="Franceschini L.M."/>
            <person name="Leite T.F."/>
            <person name="Margarido G.R.A."/>
            <person name="Almeida C.A."/>
            <person name="Ferrarezi J.A."/>
            <person name="Labate C.A."/>
        </authorList>
    </citation>
    <scope>NUCLEOTIDE SEQUENCE</scope>
    <source>
        <strain evidence="2">MF-1</strain>
    </source>
</reference>
<feature type="compositionally biased region" description="Basic residues" evidence="1">
    <location>
        <begin position="233"/>
        <end position="243"/>
    </location>
</feature>
<evidence type="ECO:0000256" key="1">
    <source>
        <dbReference type="SAM" id="MobiDB-lite"/>
    </source>
</evidence>
<evidence type="ECO:0000313" key="3">
    <source>
        <dbReference type="Proteomes" id="UP000765509"/>
    </source>
</evidence>
<feature type="region of interest" description="Disordered" evidence="1">
    <location>
        <begin position="219"/>
        <end position="246"/>
    </location>
</feature>
<feature type="non-terminal residue" evidence="2">
    <location>
        <position position="1"/>
    </location>
</feature>
<gene>
    <name evidence="2" type="ORF">O181_049502</name>
</gene>
<protein>
    <submittedName>
        <fullName evidence="2">Uncharacterized protein</fullName>
    </submittedName>
</protein>
<keyword evidence="3" id="KW-1185">Reference proteome</keyword>